<evidence type="ECO:0000259" key="7">
    <source>
        <dbReference type="PROSITE" id="PS50089"/>
    </source>
</evidence>
<feature type="domain" description="RING-type" evidence="7">
    <location>
        <begin position="314"/>
        <end position="349"/>
    </location>
</feature>
<dbReference type="Proteomes" id="UP000515154">
    <property type="component" value="Linkage group LG6"/>
</dbReference>
<dbReference type="PANTHER" id="PTHR14879:SF15">
    <property type="entry name" value="E3 UBIQUITIN-PROTEIN LIGASE RIFIFYLIN-LIKE PROTEIN"/>
    <property type="match status" value="1"/>
</dbReference>
<dbReference type="CDD" id="cd15750">
    <property type="entry name" value="FYVE_CARP"/>
    <property type="match status" value="1"/>
</dbReference>
<dbReference type="InterPro" id="IPR011011">
    <property type="entry name" value="Znf_FYVE_PHD"/>
</dbReference>
<keyword evidence="3 5" id="KW-0863">Zinc-finger</keyword>
<evidence type="ECO:0000256" key="5">
    <source>
        <dbReference type="PROSITE-ProRule" id="PRU00175"/>
    </source>
</evidence>
<dbReference type="InterPro" id="IPR001841">
    <property type="entry name" value="Znf_RING"/>
</dbReference>
<dbReference type="GO" id="GO:0005737">
    <property type="term" value="C:cytoplasm"/>
    <property type="evidence" value="ECO:0007669"/>
    <property type="project" value="TreeGrafter"/>
</dbReference>
<feature type="region of interest" description="Disordered" evidence="6">
    <location>
        <begin position="161"/>
        <end position="201"/>
    </location>
</feature>
<dbReference type="RefSeq" id="XP_029637792.1">
    <property type="nucleotide sequence ID" value="XM_029781932.2"/>
</dbReference>
<dbReference type="Pfam" id="PF13920">
    <property type="entry name" value="zf-C3HC4_3"/>
    <property type="match status" value="1"/>
</dbReference>
<dbReference type="PROSITE" id="PS50178">
    <property type="entry name" value="ZF_FYVE"/>
    <property type="match status" value="1"/>
</dbReference>
<dbReference type="GO" id="GO:0005886">
    <property type="term" value="C:plasma membrane"/>
    <property type="evidence" value="ECO:0007669"/>
    <property type="project" value="UniProtKB-SubCell"/>
</dbReference>
<evidence type="ECO:0000256" key="4">
    <source>
        <dbReference type="ARBA" id="ARBA00022833"/>
    </source>
</evidence>
<dbReference type="SUPFAM" id="SSF68906">
    <property type="entry name" value="SAP domain"/>
    <property type="match status" value="1"/>
</dbReference>
<dbReference type="InterPro" id="IPR055111">
    <property type="entry name" value="RNF34_RFFL_HeH"/>
</dbReference>
<dbReference type="FunFam" id="3.30.40.10:FF:000110">
    <property type="entry name" value="E3 ubiquitin-protein ligase RNF34 isoform X1"/>
    <property type="match status" value="1"/>
</dbReference>
<name>A0A6P7SHC8_9MOLL</name>
<dbReference type="InterPro" id="IPR017455">
    <property type="entry name" value="Znf_FYVE-rel"/>
</dbReference>
<evidence type="ECO:0000256" key="2">
    <source>
        <dbReference type="ARBA" id="ARBA00022723"/>
    </source>
</evidence>
<feature type="domain" description="FYVE-type" evidence="8">
    <location>
        <begin position="39"/>
        <end position="89"/>
    </location>
</feature>
<dbReference type="Pfam" id="PF23632">
    <property type="entry name" value="SAP_RNF34_RFFL"/>
    <property type="match status" value="1"/>
</dbReference>
<sequence>MGAGVVKAEGRGRQPSNLSPSYFSPSHAPRTDAAAVLSNQPGMSCESCTAQFNTFKRKKTCCHCGRYFCSSCCQRQWNNIQPVRQCHKCQILASGNFTRSDLMQWKIKDLQVFLNKKNISTNTCTEKYDLVELLVCHFGQETYQPPHTYFRYQLDMESDEGRVHPRISSNGVEDSAEEESQEGGSMHIYTSHSRNNHTSEGLSSSATLITQSWDNSQGSRLPLRSTNDTAQSSSLPCFSPSKPAYINLNTIDNIEAVANLTVKELKEILSFHFVDYKGCVEKWELLDRVRRLWEAQRQQKKDPDSPVLNDDEMCKICMDSPIDCVLLECGHMVSCTQCGRKLNECPICRQYVVRAVHIFKA</sequence>
<dbReference type="InterPro" id="IPR036361">
    <property type="entry name" value="SAP_dom_sf"/>
</dbReference>
<comment type="subcellular location">
    <subcellularLocation>
        <location evidence="1">Cell membrane</location>
        <topology evidence="1">Peripheral membrane protein</topology>
    </subcellularLocation>
</comment>
<dbReference type="InterPro" id="IPR013083">
    <property type="entry name" value="Znf_RING/FYVE/PHD"/>
</dbReference>
<dbReference type="AlphaFoldDB" id="A0A6P7SHC8"/>
<dbReference type="GO" id="GO:0043161">
    <property type="term" value="P:proteasome-mediated ubiquitin-dependent protein catabolic process"/>
    <property type="evidence" value="ECO:0007669"/>
    <property type="project" value="TreeGrafter"/>
</dbReference>
<dbReference type="InterPro" id="IPR000306">
    <property type="entry name" value="Znf_FYVE"/>
</dbReference>
<keyword evidence="4" id="KW-0862">Zinc</keyword>
<evidence type="ECO:0000256" key="6">
    <source>
        <dbReference type="SAM" id="MobiDB-lite"/>
    </source>
</evidence>
<dbReference type="Gene3D" id="3.30.40.10">
    <property type="entry name" value="Zinc/RING finger domain, C3HC4 (zinc finger)"/>
    <property type="match status" value="1"/>
</dbReference>
<dbReference type="Gene3D" id="1.10.720.30">
    <property type="entry name" value="SAP domain"/>
    <property type="match status" value="1"/>
</dbReference>
<dbReference type="GO" id="GO:0061630">
    <property type="term" value="F:ubiquitin protein ligase activity"/>
    <property type="evidence" value="ECO:0007669"/>
    <property type="project" value="TreeGrafter"/>
</dbReference>
<keyword evidence="9" id="KW-1185">Reference proteome</keyword>
<dbReference type="PANTHER" id="PTHR14879">
    <property type="entry name" value="CASPASE REGULATOR, RING FINGER DOMAIN-CONTAINING"/>
    <property type="match status" value="1"/>
</dbReference>
<keyword evidence="2" id="KW-0479">Metal-binding</keyword>
<dbReference type="SUPFAM" id="SSF57903">
    <property type="entry name" value="FYVE/PHD zinc finger"/>
    <property type="match status" value="1"/>
</dbReference>
<evidence type="ECO:0000256" key="3">
    <source>
        <dbReference type="ARBA" id="ARBA00022771"/>
    </source>
</evidence>
<evidence type="ECO:0000313" key="10">
    <source>
        <dbReference type="RefSeq" id="XP_029637791.1"/>
    </source>
</evidence>
<dbReference type="GO" id="GO:1902042">
    <property type="term" value="P:negative regulation of extrinsic apoptotic signaling pathway via death domain receptors"/>
    <property type="evidence" value="ECO:0007669"/>
    <property type="project" value="TreeGrafter"/>
</dbReference>
<dbReference type="RefSeq" id="XP_029637791.1">
    <property type="nucleotide sequence ID" value="XM_029781931.2"/>
</dbReference>
<dbReference type="SMART" id="SM00064">
    <property type="entry name" value="FYVE"/>
    <property type="match status" value="1"/>
</dbReference>
<dbReference type="SUPFAM" id="SSF57850">
    <property type="entry name" value="RING/U-box"/>
    <property type="match status" value="1"/>
</dbReference>
<dbReference type="GO" id="GO:0070936">
    <property type="term" value="P:protein K48-linked ubiquitination"/>
    <property type="evidence" value="ECO:0007669"/>
    <property type="project" value="TreeGrafter"/>
</dbReference>
<evidence type="ECO:0000313" key="9">
    <source>
        <dbReference type="Proteomes" id="UP000515154"/>
    </source>
</evidence>
<evidence type="ECO:0000256" key="1">
    <source>
        <dbReference type="ARBA" id="ARBA00004202"/>
    </source>
</evidence>
<dbReference type="Gene3D" id="1.10.720.140">
    <property type="match status" value="1"/>
</dbReference>
<reference evidence="10 11" key="1">
    <citation type="submission" date="2025-08" db="UniProtKB">
        <authorList>
            <consortium name="RefSeq"/>
        </authorList>
    </citation>
    <scope>IDENTIFICATION</scope>
</reference>
<evidence type="ECO:0000259" key="8">
    <source>
        <dbReference type="PROSITE" id="PS50178"/>
    </source>
</evidence>
<dbReference type="Pfam" id="PF22968">
    <property type="entry name" value="RNF34L-like_3rd"/>
    <property type="match status" value="1"/>
</dbReference>
<proteinExistence type="predicted"/>
<dbReference type="GO" id="GO:0008270">
    <property type="term" value="F:zinc ion binding"/>
    <property type="evidence" value="ECO:0007669"/>
    <property type="project" value="UniProtKB-KW"/>
</dbReference>
<dbReference type="SMART" id="SM00184">
    <property type="entry name" value="RING"/>
    <property type="match status" value="2"/>
</dbReference>
<dbReference type="PROSITE" id="PS50089">
    <property type="entry name" value="ZF_RING_2"/>
    <property type="match status" value="1"/>
</dbReference>
<dbReference type="KEGG" id="osn:115213028"/>
<feature type="region of interest" description="Disordered" evidence="6">
    <location>
        <begin position="1"/>
        <end position="26"/>
    </location>
</feature>
<dbReference type="CDD" id="cd16500">
    <property type="entry name" value="RING-HC_CARP"/>
    <property type="match status" value="1"/>
</dbReference>
<protein>
    <submittedName>
        <fullName evidence="10 11">E3 ubiquitin-protein ligase RNF34</fullName>
    </submittedName>
</protein>
<feature type="compositionally biased region" description="Polar residues" evidence="6">
    <location>
        <begin position="14"/>
        <end position="24"/>
    </location>
</feature>
<dbReference type="InterPro" id="IPR051728">
    <property type="entry name" value="RING-FYVE_E3_ubiquitin-ligase"/>
</dbReference>
<feature type="compositionally biased region" description="Polar residues" evidence="6">
    <location>
        <begin position="188"/>
        <end position="201"/>
    </location>
</feature>
<accession>A0A6P7SHC8</accession>
<dbReference type="InterPro" id="IPR057299">
    <property type="entry name" value="RNF34_RFFL_SAP"/>
</dbReference>
<gene>
    <name evidence="10 11" type="primary">LOC115213028</name>
</gene>
<evidence type="ECO:0000313" key="11">
    <source>
        <dbReference type="RefSeq" id="XP_029637792.1"/>
    </source>
</evidence>
<organism evidence="9 11">
    <name type="scientific">Octopus sinensis</name>
    <name type="common">East Asian common octopus</name>
    <dbReference type="NCBI Taxonomy" id="2607531"/>
    <lineage>
        <taxon>Eukaryota</taxon>
        <taxon>Metazoa</taxon>
        <taxon>Spiralia</taxon>
        <taxon>Lophotrochozoa</taxon>
        <taxon>Mollusca</taxon>
        <taxon>Cephalopoda</taxon>
        <taxon>Coleoidea</taxon>
        <taxon>Octopodiformes</taxon>
        <taxon>Octopoda</taxon>
        <taxon>Incirrata</taxon>
        <taxon>Octopodidae</taxon>
        <taxon>Octopus</taxon>
    </lineage>
</organism>